<protein>
    <submittedName>
        <fullName evidence="7">ABC transporter ATP-binding protein</fullName>
    </submittedName>
</protein>
<evidence type="ECO:0000313" key="8">
    <source>
        <dbReference type="Proteomes" id="UP001595921"/>
    </source>
</evidence>
<dbReference type="PROSITE" id="PS50893">
    <property type="entry name" value="ABC_TRANSPORTER_2"/>
    <property type="match status" value="1"/>
</dbReference>
<dbReference type="Proteomes" id="UP001595921">
    <property type="component" value="Unassembled WGS sequence"/>
</dbReference>
<dbReference type="InterPro" id="IPR013563">
    <property type="entry name" value="Oligopep_ABC_C"/>
</dbReference>
<feature type="compositionally biased region" description="Low complexity" evidence="5">
    <location>
        <begin position="23"/>
        <end position="32"/>
    </location>
</feature>
<evidence type="ECO:0000256" key="1">
    <source>
        <dbReference type="ARBA" id="ARBA00005417"/>
    </source>
</evidence>
<dbReference type="AlphaFoldDB" id="A0ABD5P710"/>
<organism evidence="7 8">
    <name type="scientific">Halobium salinum</name>
    <dbReference type="NCBI Taxonomy" id="1364940"/>
    <lineage>
        <taxon>Archaea</taxon>
        <taxon>Methanobacteriati</taxon>
        <taxon>Methanobacteriota</taxon>
        <taxon>Stenosarchaea group</taxon>
        <taxon>Halobacteria</taxon>
        <taxon>Halobacteriales</taxon>
        <taxon>Haloferacaceae</taxon>
        <taxon>Halobium</taxon>
    </lineage>
</organism>
<dbReference type="InterPro" id="IPR003593">
    <property type="entry name" value="AAA+_ATPase"/>
</dbReference>
<evidence type="ECO:0000256" key="4">
    <source>
        <dbReference type="ARBA" id="ARBA00022840"/>
    </source>
</evidence>
<dbReference type="InterPro" id="IPR017871">
    <property type="entry name" value="ABC_transporter-like_CS"/>
</dbReference>
<dbReference type="GO" id="GO:0055085">
    <property type="term" value="P:transmembrane transport"/>
    <property type="evidence" value="ECO:0007669"/>
    <property type="project" value="UniProtKB-ARBA"/>
</dbReference>
<proteinExistence type="inferred from homology"/>
<dbReference type="InterPro" id="IPR027417">
    <property type="entry name" value="P-loop_NTPase"/>
</dbReference>
<dbReference type="GO" id="GO:0005524">
    <property type="term" value="F:ATP binding"/>
    <property type="evidence" value="ECO:0007669"/>
    <property type="project" value="UniProtKB-KW"/>
</dbReference>
<keyword evidence="2" id="KW-0813">Transport</keyword>
<feature type="compositionally biased region" description="Gly residues" evidence="5">
    <location>
        <begin position="1"/>
        <end position="17"/>
    </location>
</feature>
<dbReference type="PANTHER" id="PTHR43776">
    <property type="entry name" value="TRANSPORT ATP-BINDING PROTEIN"/>
    <property type="match status" value="1"/>
</dbReference>
<evidence type="ECO:0000259" key="6">
    <source>
        <dbReference type="PROSITE" id="PS50893"/>
    </source>
</evidence>
<keyword evidence="4 7" id="KW-0067">ATP-binding</keyword>
<evidence type="ECO:0000256" key="3">
    <source>
        <dbReference type="ARBA" id="ARBA00022741"/>
    </source>
</evidence>
<dbReference type="SMART" id="SM00382">
    <property type="entry name" value="AAA"/>
    <property type="match status" value="1"/>
</dbReference>
<accession>A0ABD5P710</accession>
<gene>
    <name evidence="7" type="ORF">ACFO0N_01820</name>
</gene>
<feature type="domain" description="ABC transporter" evidence="6">
    <location>
        <begin position="51"/>
        <end position="301"/>
    </location>
</feature>
<comment type="similarity">
    <text evidence="1">Belongs to the ABC transporter superfamily.</text>
</comment>
<dbReference type="EMBL" id="JBHSDS010000002">
    <property type="protein sequence ID" value="MFC4356681.1"/>
    <property type="molecule type" value="Genomic_DNA"/>
</dbReference>
<dbReference type="InterPro" id="IPR003439">
    <property type="entry name" value="ABC_transporter-like_ATP-bd"/>
</dbReference>
<keyword evidence="3" id="KW-0547">Nucleotide-binding</keyword>
<evidence type="ECO:0000256" key="2">
    <source>
        <dbReference type="ARBA" id="ARBA00022448"/>
    </source>
</evidence>
<feature type="region of interest" description="Disordered" evidence="5">
    <location>
        <begin position="1"/>
        <end position="48"/>
    </location>
</feature>
<dbReference type="NCBIfam" id="TIGR01727">
    <property type="entry name" value="oligo_HPY"/>
    <property type="match status" value="1"/>
</dbReference>
<dbReference type="SUPFAM" id="SSF52540">
    <property type="entry name" value="P-loop containing nucleoside triphosphate hydrolases"/>
    <property type="match status" value="1"/>
</dbReference>
<dbReference type="PANTHER" id="PTHR43776:SF7">
    <property type="entry name" value="D,D-DIPEPTIDE TRANSPORT ATP-BINDING PROTEIN DDPF-RELATED"/>
    <property type="match status" value="1"/>
</dbReference>
<dbReference type="Pfam" id="PF00005">
    <property type="entry name" value="ABC_tran"/>
    <property type="match status" value="1"/>
</dbReference>
<dbReference type="RefSeq" id="WP_267625120.1">
    <property type="nucleotide sequence ID" value="NZ_JAODIW010000010.1"/>
</dbReference>
<dbReference type="Pfam" id="PF08352">
    <property type="entry name" value="oligo_HPY"/>
    <property type="match status" value="1"/>
</dbReference>
<dbReference type="CDD" id="cd03257">
    <property type="entry name" value="ABC_NikE_OppD_transporters"/>
    <property type="match status" value="1"/>
</dbReference>
<evidence type="ECO:0000313" key="7">
    <source>
        <dbReference type="EMBL" id="MFC4356681.1"/>
    </source>
</evidence>
<dbReference type="FunFam" id="3.40.50.300:FF:000016">
    <property type="entry name" value="Oligopeptide ABC transporter ATP-binding component"/>
    <property type="match status" value="1"/>
</dbReference>
<keyword evidence="8" id="KW-1185">Reference proteome</keyword>
<evidence type="ECO:0000256" key="5">
    <source>
        <dbReference type="SAM" id="MobiDB-lite"/>
    </source>
</evidence>
<sequence length="481" mass="51539">MADDVGGGKPSNTGGAGHDAVDSADSASATDSTDTDSTDFADPAGPVDPLLRVRNLTKHYPITEGLLAREVGRVRAVDGIDFEVRRGETVGLVGESGCGKSTAATSLLRLEEPTAGEVRFEGEEVTEYDAAELKRFRRRAQMVFQDPTSSFDPRMTIGESVAEPLVVHGMTDGERRERIVRGVLERVGLSADDADRYPHELSGGQKQRVGLARGLVVDPSLVVADEPVSALDVSIQAEILSLLDDVQEAFGLGVLLISHDLAVVREVCDRVAVMYLGEIVETAPTDELFEDPQHPYTRALLGSIPRPDPHRRGSAVELTGDVPDPSDPPAGCRFHTRCPEVIQPDGYEFEQSVWRGVMDLRVRLRSGRFDDAVVRETAAEADGVPAAELSPERVAAAVREEFDLPAELGDDDAERVLSDAMSALVDGEVETARERLAESFGTVCETVDPPLDATPAGHEAACHLHGEPTEPGAAPDEGRAD</sequence>
<comment type="caution">
    <text evidence="7">The sequence shown here is derived from an EMBL/GenBank/DDBJ whole genome shotgun (WGS) entry which is preliminary data.</text>
</comment>
<reference evidence="7 8" key="1">
    <citation type="journal article" date="2019" name="Int. J. Syst. Evol. Microbiol.">
        <title>The Global Catalogue of Microorganisms (GCM) 10K type strain sequencing project: providing services to taxonomists for standard genome sequencing and annotation.</title>
        <authorList>
            <consortium name="The Broad Institute Genomics Platform"/>
            <consortium name="The Broad Institute Genome Sequencing Center for Infectious Disease"/>
            <person name="Wu L."/>
            <person name="Ma J."/>
        </authorList>
    </citation>
    <scope>NUCLEOTIDE SEQUENCE [LARGE SCALE GENOMIC DNA]</scope>
    <source>
        <strain evidence="7 8">CGMCC 1.12553</strain>
    </source>
</reference>
<feature type="region of interest" description="Disordered" evidence="5">
    <location>
        <begin position="451"/>
        <end position="481"/>
    </location>
</feature>
<name>A0ABD5P710_9EURY</name>
<dbReference type="Gene3D" id="3.40.50.300">
    <property type="entry name" value="P-loop containing nucleotide triphosphate hydrolases"/>
    <property type="match status" value="1"/>
</dbReference>
<dbReference type="InterPro" id="IPR050319">
    <property type="entry name" value="ABC_transp_ATP-bind"/>
</dbReference>
<dbReference type="PROSITE" id="PS00211">
    <property type="entry name" value="ABC_TRANSPORTER_1"/>
    <property type="match status" value="1"/>
</dbReference>